<dbReference type="EMBL" id="MPDM01000002">
    <property type="protein sequence ID" value="OKL50356.1"/>
    <property type="molecule type" value="Genomic_DNA"/>
</dbReference>
<dbReference type="GO" id="GO:0000160">
    <property type="term" value="P:phosphorelay signal transduction system"/>
    <property type="evidence" value="ECO:0007669"/>
    <property type="project" value="UniProtKB-KW"/>
</dbReference>
<keyword evidence="1" id="KW-0808">Transferase</keyword>
<evidence type="ECO:0000259" key="5">
    <source>
        <dbReference type="Pfam" id="PF02518"/>
    </source>
</evidence>
<evidence type="ECO:0000256" key="4">
    <source>
        <dbReference type="SAM" id="Phobius"/>
    </source>
</evidence>
<name>A0A1Q5PS18_9ACTO</name>
<comment type="caution">
    <text evidence="7">The sequence shown here is derived from an EMBL/GenBank/DDBJ whole genome shotgun (WGS) entry which is preliminary data.</text>
</comment>
<dbReference type="SUPFAM" id="SSF55874">
    <property type="entry name" value="ATPase domain of HSP90 chaperone/DNA topoisomerase II/histidine kinase"/>
    <property type="match status" value="1"/>
</dbReference>
<keyword evidence="8" id="KW-1185">Reference proteome</keyword>
<dbReference type="STRING" id="156892.BM477_02965"/>
<protein>
    <submittedName>
        <fullName evidence="7">Uncharacterized protein</fullName>
    </submittedName>
</protein>
<proteinExistence type="predicted"/>
<evidence type="ECO:0000313" key="8">
    <source>
        <dbReference type="Proteomes" id="UP000186465"/>
    </source>
</evidence>
<organism evidence="7 8">
    <name type="scientific">Boudabousia marimammalium</name>
    <dbReference type="NCBI Taxonomy" id="156892"/>
    <lineage>
        <taxon>Bacteria</taxon>
        <taxon>Bacillati</taxon>
        <taxon>Actinomycetota</taxon>
        <taxon>Actinomycetes</taxon>
        <taxon>Actinomycetales</taxon>
        <taxon>Actinomycetaceae</taxon>
        <taxon>Boudabousia</taxon>
    </lineage>
</organism>
<evidence type="ECO:0000256" key="2">
    <source>
        <dbReference type="ARBA" id="ARBA00022777"/>
    </source>
</evidence>
<feature type="transmembrane region" description="Helical" evidence="4">
    <location>
        <begin position="167"/>
        <end position="187"/>
    </location>
</feature>
<feature type="transmembrane region" description="Helical" evidence="4">
    <location>
        <begin position="144"/>
        <end position="161"/>
    </location>
</feature>
<feature type="transmembrane region" description="Helical" evidence="4">
    <location>
        <begin position="194"/>
        <end position="218"/>
    </location>
</feature>
<dbReference type="Proteomes" id="UP000186465">
    <property type="component" value="Unassembled WGS sequence"/>
</dbReference>
<dbReference type="InterPro" id="IPR007168">
    <property type="entry name" value="Phageshock_PspC_N"/>
</dbReference>
<sequence length="429" mass="46543">MRKPQRIFPAAPTEVLGGVCAGLSYTLNLPVGLVRFLMILASLFGVGIFFYFVMILVLPVAGETPVTLPYLGDSQERSTSATAYTKPLLGAEEAPSATLNRDQNVQSAISDPALMMGGSALVLLGIAGYVLFSDSSYQSTAKTFLGLLCLMVGYGLAWWNVGRLHVNWWMCGLGGAYVILGAVPLILSRLSLLNLLAGFAIVAVVLLLLGIMLFPLWVNLRNSLLSSQLEQIRSDERAAVAAHLHDSVMQTLTLIQSHPEDAAYVARLARREERQLRAWLYPEKKVAGTSVKDLIERVTAEVEDACEVNIETVIVGDYDAGEHGQIMESLVREACMNAAKHGAEPISVYVECGQQFEAFVKDQGPGFSLDELEQIPTDRHGVRDSLLRRAQQVGGSVKIRRLQQGTEVAITVPWAIGNNGSTQAGESNE</sequence>
<feature type="transmembrane region" description="Helical" evidence="4">
    <location>
        <begin position="36"/>
        <end position="61"/>
    </location>
</feature>
<dbReference type="PANTHER" id="PTHR24421:SF61">
    <property type="entry name" value="OXYGEN SENSOR HISTIDINE KINASE NREB"/>
    <property type="match status" value="1"/>
</dbReference>
<evidence type="ECO:0000313" key="7">
    <source>
        <dbReference type="EMBL" id="OKL50356.1"/>
    </source>
</evidence>
<dbReference type="InterPro" id="IPR050482">
    <property type="entry name" value="Sensor_HK_TwoCompSys"/>
</dbReference>
<keyword evidence="2" id="KW-0418">Kinase</keyword>
<keyword evidence="4" id="KW-0812">Transmembrane</keyword>
<evidence type="ECO:0000256" key="1">
    <source>
        <dbReference type="ARBA" id="ARBA00022679"/>
    </source>
</evidence>
<evidence type="ECO:0000256" key="3">
    <source>
        <dbReference type="ARBA" id="ARBA00023012"/>
    </source>
</evidence>
<accession>A0A1Q5PS18</accession>
<feature type="transmembrane region" description="Helical" evidence="4">
    <location>
        <begin position="113"/>
        <end position="132"/>
    </location>
</feature>
<dbReference type="InterPro" id="IPR003594">
    <property type="entry name" value="HATPase_dom"/>
</dbReference>
<dbReference type="PANTHER" id="PTHR24421">
    <property type="entry name" value="NITRATE/NITRITE SENSOR PROTEIN NARX-RELATED"/>
    <property type="match status" value="1"/>
</dbReference>
<keyword evidence="4" id="KW-1133">Transmembrane helix</keyword>
<feature type="domain" description="Histidine kinase/HSP90-like ATPase" evidence="5">
    <location>
        <begin position="328"/>
        <end position="414"/>
    </location>
</feature>
<reference evidence="8" key="1">
    <citation type="submission" date="2016-11" db="EMBL/GenBank/DDBJ databases">
        <title>Actinomyces gypaetusis sp. nov. isolated from Gypaetus barbatus in Qinghai Tibet Plateau China.</title>
        <authorList>
            <person name="Meng X."/>
        </authorList>
    </citation>
    <scope>NUCLEOTIDE SEQUENCE [LARGE SCALE GENOMIC DNA]</scope>
    <source>
        <strain evidence="8">DSM 15383</strain>
    </source>
</reference>
<dbReference type="Pfam" id="PF04024">
    <property type="entry name" value="PspC"/>
    <property type="match status" value="1"/>
</dbReference>
<dbReference type="AlphaFoldDB" id="A0A1Q5PS18"/>
<dbReference type="GO" id="GO:0016301">
    <property type="term" value="F:kinase activity"/>
    <property type="evidence" value="ECO:0007669"/>
    <property type="project" value="UniProtKB-KW"/>
</dbReference>
<gene>
    <name evidence="7" type="ORF">BM477_02965</name>
</gene>
<keyword evidence="3" id="KW-0902">Two-component regulatory system</keyword>
<dbReference type="InterPro" id="IPR036890">
    <property type="entry name" value="HATPase_C_sf"/>
</dbReference>
<dbReference type="Gene3D" id="3.30.565.10">
    <property type="entry name" value="Histidine kinase-like ATPase, C-terminal domain"/>
    <property type="match status" value="1"/>
</dbReference>
<dbReference type="Pfam" id="PF02518">
    <property type="entry name" value="HATPase_c"/>
    <property type="match status" value="1"/>
</dbReference>
<evidence type="ECO:0000259" key="6">
    <source>
        <dbReference type="Pfam" id="PF04024"/>
    </source>
</evidence>
<feature type="domain" description="Phage shock protein PspC N-terminal" evidence="6">
    <location>
        <begin position="14"/>
        <end position="60"/>
    </location>
</feature>
<keyword evidence="4" id="KW-0472">Membrane</keyword>